<name>A0A453G1R2_AEGTS</name>
<evidence type="ECO:0000313" key="3">
    <source>
        <dbReference type="Proteomes" id="UP000015105"/>
    </source>
</evidence>
<reference evidence="2" key="3">
    <citation type="journal article" date="2017" name="Nature">
        <title>Genome sequence of the progenitor of the wheat D genome Aegilops tauschii.</title>
        <authorList>
            <person name="Luo M.C."/>
            <person name="Gu Y.Q."/>
            <person name="Puiu D."/>
            <person name="Wang H."/>
            <person name="Twardziok S.O."/>
            <person name="Deal K.R."/>
            <person name="Huo N."/>
            <person name="Zhu T."/>
            <person name="Wang L."/>
            <person name="Wang Y."/>
            <person name="McGuire P.E."/>
            <person name="Liu S."/>
            <person name="Long H."/>
            <person name="Ramasamy R.K."/>
            <person name="Rodriguez J.C."/>
            <person name="Van S.L."/>
            <person name="Yuan L."/>
            <person name="Wang Z."/>
            <person name="Xia Z."/>
            <person name="Xiao L."/>
            <person name="Anderson O.D."/>
            <person name="Ouyang S."/>
            <person name="Liang Y."/>
            <person name="Zimin A.V."/>
            <person name="Pertea G."/>
            <person name="Qi P."/>
            <person name="Bennetzen J.L."/>
            <person name="Dai X."/>
            <person name="Dawson M.W."/>
            <person name="Muller H.G."/>
            <person name="Kugler K."/>
            <person name="Rivarola-Duarte L."/>
            <person name="Spannagl M."/>
            <person name="Mayer K.F.X."/>
            <person name="Lu F.H."/>
            <person name="Bevan M.W."/>
            <person name="Leroy P."/>
            <person name="Li P."/>
            <person name="You F.M."/>
            <person name="Sun Q."/>
            <person name="Liu Z."/>
            <person name="Lyons E."/>
            <person name="Wicker T."/>
            <person name="Salzberg S.L."/>
            <person name="Devos K.M."/>
            <person name="Dvorak J."/>
        </authorList>
    </citation>
    <scope>NUCLEOTIDE SEQUENCE [LARGE SCALE GENOMIC DNA]</scope>
    <source>
        <strain evidence="2">cv. AL8/78</strain>
    </source>
</reference>
<feature type="region of interest" description="Disordered" evidence="1">
    <location>
        <begin position="15"/>
        <end position="39"/>
    </location>
</feature>
<evidence type="ECO:0000313" key="2">
    <source>
        <dbReference type="EnsemblPlants" id="AET3Gv20855000.8"/>
    </source>
</evidence>
<organism evidence="2 3">
    <name type="scientific">Aegilops tauschii subsp. strangulata</name>
    <name type="common">Goatgrass</name>
    <dbReference type="NCBI Taxonomy" id="200361"/>
    <lineage>
        <taxon>Eukaryota</taxon>
        <taxon>Viridiplantae</taxon>
        <taxon>Streptophyta</taxon>
        <taxon>Embryophyta</taxon>
        <taxon>Tracheophyta</taxon>
        <taxon>Spermatophyta</taxon>
        <taxon>Magnoliopsida</taxon>
        <taxon>Liliopsida</taxon>
        <taxon>Poales</taxon>
        <taxon>Poaceae</taxon>
        <taxon>BOP clade</taxon>
        <taxon>Pooideae</taxon>
        <taxon>Triticodae</taxon>
        <taxon>Triticeae</taxon>
        <taxon>Triticinae</taxon>
        <taxon>Aegilops</taxon>
    </lineage>
</organism>
<evidence type="ECO:0000256" key="1">
    <source>
        <dbReference type="SAM" id="MobiDB-lite"/>
    </source>
</evidence>
<feature type="region of interest" description="Disordered" evidence="1">
    <location>
        <begin position="118"/>
        <end position="138"/>
    </location>
</feature>
<feature type="compositionally biased region" description="Low complexity" evidence="1">
    <location>
        <begin position="15"/>
        <end position="24"/>
    </location>
</feature>
<feature type="compositionally biased region" description="Basic residues" evidence="1">
    <location>
        <begin position="128"/>
        <end position="138"/>
    </location>
</feature>
<keyword evidence="3" id="KW-1185">Reference proteome</keyword>
<sequence>MTPWGFVKPGTERAAAAAIRASSTSRRRRRGGRTAPMDASGELQCVGWLEIAAPPPARYLRTGSLPVPTDDSAYLPALLPSASPTGTGAPRYQMLPLETDLNTLPVIPNLPEKVFPTDAKSTEASRSHTSKMKMHSFM</sequence>
<accession>A0A453G1R2</accession>
<dbReference type="Gramene" id="AET3Gv20855000.8">
    <property type="protein sequence ID" value="AET3Gv20855000.8"/>
    <property type="gene ID" value="AET3Gv20855000"/>
</dbReference>
<dbReference type="EnsemblPlants" id="AET3Gv20855000.8">
    <property type="protein sequence ID" value="AET3Gv20855000.8"/>
    <property type="gene ID" value="AET3Gv20855000"/>
</dbReference>
<reference evidence="3" key="2">
    <citation type="journal article" date="2017" name="Nat. Plants">
        <title>The Aegilops tauschii genome reveals multiple impacts of transposons.</title>
        <authorList>
            <person name="Zhao G."/>
            <person name="Zou C."/>
            <person name="Li K."/>
            <person name="Wang K."/>
            <person name="Li T."/>
            <person name="Gao L."/>
            <person name="Zhang X."/>
            <person name="Wang H."/>
            <person name="Yang Z."/>
            <person name="Liu X."/>
            <person name="Jiang W."/>
            <person name="Mao L."/>
            <person name="Kong X."/>
            <person name="Jiao Y."/>
            <person name="Jia J."/>
        </authorList>
    </citation>
    <scope>NUCLEOTIDE SEQUENCE [LARGE SCALE GENOMIC DNA]</scope>
    <source>
        <strain evidence="3">cv. AL8/78</strain>
    </source>
</reference>
<dbReference type="Proteomes" id="UP000015105">
    <property type="component" value="Chromosome 3D"/>
</dbReference>
<reference evidence="2" key="4">
    <citation type="submission" date="2019-03" db="UniProtKB">
        <authorList>
            <consortium name="EnsemblPlants"/>
        </authorList>
    </citation>
    <scope>IDENTIFICATION</scope>
</reference>
<proteinExistence type="predicted"/>
<reference evidence="3" key="1">
    <citation type="journal article" date="2014" name="Science">
        <title>Ancient hybridizations among the ancestral genomes of bread wheat.</title>
        <authorList>
            <consortium name="International Wheat Genome Sequencing Consortium,"/>
            <person name="Marcussen T."/>
            <person name="Sandve S.R."/>
            <person name="Heier L."/>
            <person name="Spannagl M."/>
            <person name="Pfeifer M."/>
            <person name="Jakobsen K.S."/>
            <person name="Wulff B.B."/>
            <person name="Steuernagel B."/>
            <person name="Mayer K.F."/>
            <person name="Olsen O.A."/>
        </authorList>
    </citation>
    <scope>NUCLEOTIDE SEQUENCE [LARGE SCALE GENOMIC DNA]</scope>
    <source>
        <strain evidence="3">cv. AL8/78</strain>
    </source>
</reference>
<dbReference type="AlphaFoldDB" id="A0A453G1R2"/>
<protein>
    <submittedName>
        <fullName evidence="2">Uncharacterized protein</fullName>
    </submittedName>
</protein>
<dbReference type="STRING" id="200361.A0A453G1R2"/>
<reference evidence="2" key="5">
    <citation type="journal article" date="2021" name="G3 (Bethesda)">
        <title>Aegilops tauschii genome assembly Aet v5.0 features greater sequence contiguity and improved annotation.</title>
        <authorList>
            <person name="Wang L."/>
            <person name="Zhu T."/>
            <person name="Rodriguez J.C."/>
            <person name="Deal K.R."/>
            <person name="Dubcovsky J."/>
            <person name="McGuire P.E."/>
            <person name="Lux T."/>
            <person name="Spannagl M."/>
            <person name="Mayer K.F.X."/>
            <person name="Baldrich P."/>
            <person name="Meyers B.C."/>
            <person name="Huo N."/>
            <person name="Gu Y.Q."/>
            <person name="Zhou H."/>
            <person name="Devos K.M."/>
            <person name="Bennetzen J.L."/>
            <person name="Unver T."/>
            <person name="Budak H."/>
            <person name="Gulick P.J."/>
            <person name="Galiba G."/>
            <person name="Kalapos B."/>
            <person name="Nelson D.R."/>
            <person name="Li P."/>
            <person name="You F.M."/>
            <person name="Luo M.C."/>
            <person name="Dvorak J."/>
        </authorList>
    </citation>
    <scope>NUCLEOTIDE SEQUENCE [LARGE SCALE GENOMIC DNA]</scope>
    <source>
        <strain evidence="2">cv. AL8/78</strain>
    </source>
</reference>